<dbReference type="InterPro" id="IPR050109">
    <property type="entry name" value="HTH-type_TetR-like_transc_reg"/>
</dbReference>
<proteinExistence type="predicted"/>
<dbReference type="EMBL" id="CP000481">
    <property type="protein sequence ID" value="ABK53208.1"/>
    <property type="molecule type" value="Genomic_DNA"/>
</dbReference>
<keyword evidence="7" id="KW-1185">Reference proteome</keyword>
<dbReference type="GO" id="GO:0000976">
    <property type="term" value="F:transcription cis-regulatory region binding"/>
    <property type="evidence" value="ECO:0007669"/>
    <property type="project" value="TreeGrafter"/>
</dbReference>
<keyword evidence="1" id="KW-0805">Transcription regulation</keyword>
<dbReference type="PANTHER" id="PTHR30055:SF234">
    <property type="entry name" value="HTH-TYPE TRANSCRIPTIONAL REGULATOR BETI"/>
    <property type="match status" value="1"/>
</dbReference>
<evidence type="ECO:0000259" key="5">
    <source>
        <dbReference type="PROSITE" id="PS50977"/>
    </source>
</evidence>
<feature type="DNA-binding region" description="H-T-H motif" evidence="4">
    <location>
        <begin position="36"/>
        <end position="55"/>
    </location>
</feature>
<protein>
    <submittedName>
        <fullName evidence="6">Transcriptional regulator, TetR family</fullName>
    </submittedName>
</protein>
<dbReference type="PROSITE" id="PS50977">
    <property type="entry name" value="HTH_TETR_2"/>
    <property type="match status" value="1"/>
</dbReference>
<sequence length="197" mass="21854">MTASGRSPTRRARYDRASLLDVAVRVFLERGYDGTSMADLAQAAGITKSSFYHHVPSKEALLQAACDRALDALDRVRRSLPAGHAIEQFEYVLRATIHALVTELPYVTVLLRVRGNTTVERDALRRRREFDRFVADLLGRAAADGALRSDIDPLLATRLVFGLVNSIAEWYRADGRLTADQLGDTVVRLVMDGLRGD</sequence>
<accession>A0LUU8</accession>
<dbReference type="InterPro" id="IPR001647">
    <property type="entry name" value="HTH_TetR"/>
</dbReference>
<evidence type="ECO:0000256" key="4">
    <source>
        <dbReference type="PROSITE-ProRule" id="PRU00335"/>
    </source>
</evidence>
<dbReference type="Proteomes" id="UP000008221">
    <property type="component" value="Chromosome"/>
</dbReference>
<reference evidence="6 7" key="1">
    <citation type="journal article" date="2009" name="Genome Res.">
        <title>Complete genome of the cellulolytic thermophile Acidothermus cellulolyticus 11B provides insights into its ecophysiological and evolutionary adaptations.</title>
        <authorList>
            <person name="Barabote R.D."/>
            <person name="Xie G."/>
            <person name="Leu D.H."/>
            <person name="Normand P."/>
            <person name="Necsulea A."/>
            <person name="Daubin V."/>
            <person name="Medigue C."/>
            <person name="Adney W.S."/>
            <person name="Xu X.C."/>
            <person name="Lapidus A."/>
            <person name="Parales R.E."/>
            <person name="Detter C."/>
            <person name="Pujic P."/>
            <person name="Bruce D."/>
            <person name="Lavire C."/>
            <person name="Challacombe J.F."/>
            <person name="Brettin T.S."/>
            <person name="Berry A.M."/>
        </authorList>
    </citation>
    <scope>NUCLEOTIDE SEQUENCE [LARGE SCALE GENOMIC DNA]</scope>
    <source>
        <strain evidence="7">ATCC 43068 / DSM 8971 / 11B</strain>
    </source>
</reference>
<dbReference type="SUPFAM" id="SSF48498">
    <property type="entry name" value="Tetracyclin repressor-like, C-terminal domain"/>
    <property type="match status" value="1"/>
</dbReference>
<dbReference type="eggNOG" id="COG1309">
    <property type="taxonomic scope" value="Bacteria"/>
</dbReference>
<dbReference type="SUPFAM" id="SSF46689">
    <property type="entry name" value="Homeodomain-like"/>
    <property type="match status" value="1"/>
</dbReference>
<gene>
    <name evidence="6" type="ordered locus">Acel_1436</name>
</gene>
<dbReference type="InterPro" id="IPR041490">
    <property type="entry name" value="KstR2_TetR_C"/>
</dbReference>
<dbReference type="Pfam" id="PF17932">
    <property type="entry name" value="TetR_C_24"/>
    <property type="match status" value="1"/>
</dbReference>
<keyword evidence="2 4" id="KW-0238">DNA-binding</keyword>
<dbReference type="HOGENOM" id="CLU_069356_12_4_11"/>
<dbReference type="PANTHER" id="PTHR30055">
    <property type="entry name" value="HTH-TYPE TRANSCRIPTIONAL REGULATOR RUTR"/>
    <property type="match status" value="1"/>
</dbReference>
<dbReference type="STRING" id="351607.Acel_1436"/>
<dbReference type="AlphaFoldDB" id="A0LUU8"/>
<name>A0LUU8_ACIC1</name>
<dbReference type="InParanoid" id="A0LUU8"/>
<feature type="domain" description="HTH tetR-type" evidence="5">
    <location>
        <begin position="13"/>
        <end position="73"/>
    </location>
</feature>
<evidence type="ECO:0000256" key="3">
    <source>
        <dbReference type="ARBA" id="ARBA00023163"/>
    </source>
</evidence>
<evidence type="ECO:0000313" key="6">
    <source>
        <dbReference type="EMBL" id="ABK53208.1"/>
    </source>
</evidence>
<dbReference type="RefSeq" id="WP_011720271.1">
    <property type="nucleotide sequence ID" value="NC_008578.1"/>
</dbReference>
<dbReference type="InterPro" id="IPR036271">
    <property type="entry name" value="Tet_transcr_reg_TetR-rel_C_sf"/>
</dbReference>
<dbReference type="OrthoDB" id="3190535at2"/>
<dbReference type="Pfam" id="PF00440">
    <property type="entry name" value="TetR_N"/>
    <property type="match status" value="1"/>
</dbReference>
<evidence type="ECO:0000313" key="7">
    <source>
        <dbReference type="Proteomes" id="UP000008221"/>
    </source>
</evidence>
<dbReference type="Gene3D" id="1.10.357.10">
    <property type="entry name" value="Tetracycline Repressor, domain 2"/>
    <property type="match status" value="1"/>
</dbReference>
<dbReference type="PRINTS" id="PR00455">
    <property type="entry name" value="HTHTETR"/>
</dbReference>
<keyword evidence="3" id="KW-0804">Transcription</keyword>
<dbReference type="KEGG" id="ace:Acel_1436"/>
<evidence type="ECO:0000256" key="1">
    <source>
        <dbReference type="ARBA" id="ARBA00023015"/>
    </source>
</evidence>
<dbReference type="GO" id="GO:0003700">
    <property type="term" value="F:DNA-binding transcription factor activity"/>
    <property type="evidence" value="ECO:0007669"/>
    <property type="project" value="TreeGrafter"/>
</dbReference>
<evidence type="ECO:0000256" key="2">
    <source>
        <dbReference type="ARBA" id="ARBA00023125"/>
    </source>
</evidence>
<dbReference type="Gene3D" id="1.10.10.60">
    <property type="entry name" value="Homeodomain-like"/>
    <property type="match status" value="1"/>
</dbReference>
<organism evidence="6 7">
    <name type="scientific">Acidothermus cellulolyticus (strain ATCC 43068 / DSM 8971 / 11B)</name>
    <dbReference type="NCBI Taxonomy" id="351607"/>
    <lineage>
        <taxon>Bacteria</taxon>
        <taxon>Bacillati</taxon>
        <taxon>Actinomycetota</taxon>
        <taxon>Actinomycetes</taxon>
        <taxon>Acidothermales</taxon>
        <taxon>Acidothermaceae</taxon>
        <taxon>Acidothermus</taxon>
    </lineage>
</organism>
<dbReference type="InterPro" id="IPR009057">
    <property type="entry name" value="Homeodomain-like_sf"/>
</dbReference>
<dbReference type="FunCoup" id="A0LUU8">
    <property type="interactions" value="3"/>
</dbReference>